<dbReference type="Proteomes" id="UP001321498">
    <property type="component" value="Chromosome"/>
</dbReference>
<dbReference type="EMBL" id="AP027731">
    <property type="protein sequence ID" value="BDZ45958.1"/>
    <property type="molecule type" value="Genomic_DNA"/>
</dbReference>
<name>A0ABM8GCH7_9MICO</name>
<keyword evidence="1" id="KW-0472">Membrane</keyword>
<keyword evidence="1" id="KW-1133">Transmembrane helix</keyword>
<gene>
    <name evidence="2" type="ORF">GCM10025866_18670</name>
</gene>
<proteinExistence type="predicted"/>
<keyword evidence="1" id="KW-0812">Transmembrane</keyword>
<organism evidence="2 3">
    <name type="scientific">Naasia aerilata</name>
    <dbReference type="NCBI Taxonomy" id="1162966"/>
    <lineage>
        <taxon>Bacteria</taxon>
        <taxon>Bacillati</taxon>
        <taxon>Actinomycetota</taxon>
        <taxon>Actinomycetes</taxon>
        <taxon>Micrococcales</taxon>
        <taxon>Microbacteriaceae</taxon>
        <taxon>Naasia</taxon>
    </lineage>
</organism>
<feature type="transmembrane region" description="Helical" evidence="1">
    <location>
        <begin position="7"/>
        <end position="30"/>
    </location>
</feature>
<accession>A0ABM8GCH7</accession>
<keyword evidence="3" id="KW-1185">Reference proteome</keyword>
<evidence type="ECO:0000313" key="3">
    <source>
        <dbReference type="Proteomes" id="UP001321498"/>
    </source>
</evidence>
<reference evidence="3" key="1">
    <citation type="journal article" date="2019" name="Int. J. Syst. Evol. Microbiol.">
        <title>The Global Catalogue of Microorganisms (GCM) 10K type strain sequencing project: providing services to taxonomists for standard genome sequencing and annotation.</title>
        <authorList>
            <consortium name="The Broad Institute Genomics Platform"/>
            <consortium name="The Broad Institute Genome Sequencing Center for Infectious Disease"/>
            <person name="Wu L."/>
            <person name="Ma J."/>
        </authorList>
    </citation>
    <scope>NUCLEOTIDE SEQUENCE [LARGE SCALE GENOMIC DNA]</scope>
    <source>
        <strain evidence="3">NBRC 108725</strain>
    </source>
</reference>
<sequence length="85" mass="8524">MVHLRCVTLWLGLIAIAEGLFAIGLATLFGDQAGLDGMGSEAAGLAGTLIPAGIVALVLWVGMSILTAQKRAAAEAAMNSASRAS</sequence>
<dbReference type="RefSeq" id="WP_286276062.1">
    <property type="nucleotide sequence ID" value="NZ_AP027731.1"/>
</dbReference>
<evidence type="ECO:0000313" key="2">
    <source>
        <dbReference type="EMBL" id="BDZ45958.1"/>
    </source>
</evidence>
<evidence type="ECO:0000256" key="1">
    <source>
        <dbReference type="SAM" id="Phobius"/>
    </source>
</evidence>
<protein>
    <submittedName>
        <fullName evidence="2">Uncharacterized protein</fullName>
    </submittedName>
</protein>
<feature type="transmembrane region" description="Helical" evidence="1">
    <location>
        <begin position="42"/>
        <end position="61"/>
    </location>
</feature>